<keyword evidence="3" id="KW-1185">Reference proteome</keyword>
<comment type="caution">
    <text evidence="2">The sequence shown here is derived from an EMBL/GenBank/DDBJ whole genome shotgun (WGS) entry which is preliminary data.</text>
</comment>
<accession>A0ABN9T7Z6</accession>
<feature type="region of interest" description="Disordered" evidence="1">
    <location>
        <begin position="163"/>
        <end position="237"/>
    </location>
</feature>
<reference evidence="2" key="1">
    <citation type="submission" date="2023-10" db="EMBL/GenBank/DDBJ databases">
        <authorList>
            <person name="Chen Y."/>
            <person name="Shah S."/>
            <person name="Dougan E. K."/>
            <person name="Thang M."/>
            <person name="Chan C."/>
        </authorList>
    </citation>
    <scope>NUCLEOTIDE SEQUENCE [LARGE SCALE GENOMIC DNA]</scope>
</reference>
<protein>
    <submittedName>
        <fullName evidence="2">Uncharacterized protein</fullName>
    </submittedName>
</protein>
<proteinExistence type="predicted"/>
<evidence type="ECO:0000313" key="3">
    <source>
        <dbReference type="Proteomes" id="UP001189429"/>
    </source>
</evidence>
<sequence length="254" mass="27611">MCAMTDPSQRFGTTEAQSTWINKYDAAPRVENMNGVLHVGKVFTEYMPVRSTTHMPLRPQLTSRVEFHWKQAEDFEINRSLVRDTAAANQSGRSKLPDVLPMARSSHSETFRALASQQTVGAKRESCKPSQATIGTVVGPGDSLGWISAAHRSSAASQAAFRRGASYSGQPHRPPSMLGVPLDHPPDAFKSSSRADFGSPFGSASDRAKGLLKSSSQPSGFFRGDLPPTPRVRYSSGFAPTQRRLFSGELAIRT</sequence>
<dbReference type="Proteomes" id="UP001189429">
    <property type="component" value="Unassembled WGS sequence"/>
</dbReference>
<evidence type="ECO:0000313" key="2">
    <source>
        <dbReference type="EMBL" id="CAK0841208.1"/>
    </source>
</evidence>
<evidence type="ECO:0000256" key="1">
    <source>
        <dbReference type="SAM" id="MobiDB-lite"/>
    </source>
</evidence>
<organism evidence="2 3">
    <name type="scientific">Prorocentrum cordatum</name>
    <dbReference type="NCBI Taxonomy" id="2364126"/>
    <lineage>
        <taxon>Eukaryota</taxon>
        <taxon>Sar</taxon>
        <taxon>Alveolata</taxon>
        <taxon>Dinophyceae</taxon>
        <taxon>Prorocentrales</taxon>
        <taxon>Prorocentraceae</taxon>
        <taxon>Prorocentrum</taxon>
    </lineage>
</organism>
<dbReference type="EMBL" id="CAUYUJ010014438">
    <property type="protein sequence ID" value="CAK0841208.1"/>
    <property type="molecule type" value="Genomic_DNA"/>
</dbReference>
<name>A0ABN9T7Z6_9DINO</name>
<gene>
    <name evidence="2" type="ORF">PCOR1329_LOCUS36477</name>
</gene>